<dbReference type="Pfam" id="PF13384">
    <property type="entry name" value="HTH_23"/>
    <property type="match status" value="1"/>
</dbReference>
<protein>
    <submittedName>
        <fullName evidence="1">Homeodomain-like domain</fullName>
    </submittedName>
</protein>
<name>A0A8S9UEM8_PHYIN</name>
<evidence type="ECO:0000313" key="1">
    <source>
        <dbReference type="EMBL" id="KAF4137927.1"/>
    </source>
</evidence>
<accession>A0A8S9UEM8</accession>
<proteinExistence type="predicted"/>
<dbReference type="SUPFAM" id="SSF46689">
    <property type="entry name" value="Homeodomain-like"/>
    <property type="match status" value="1"/>
</dbReference>
<keyword evidence="1" id="KW-0371">Homeobox</keyword>
<dbReference type="InterPro" id="IPR009057">
    <property type="entry name" value="Homeodomain-like_sf"/>
</dbReference>
<dbReference type="EMBL" id="JAACNO010001745">
    <property type="protein sequence ID" value="KAF4137927.1"/>
    <property type="molecule type" value="Genomic_DNA"/>
</dbReference>
<keyword evidence="1" id="KW-0238">DNA-binding</keyword>
<organism evidence="1 2">
    <name type="scientific">Phytophthora infestans</name>
    <name type="common">Potato late blight agent</name>
    <name type="synonym">Botrytis infestans</name>
    <dbReference type="NCBI Taxonomy" id="4787"/>
    <lineage>
        <taxon>Eukaryota</taxon>
        <taxon>Sar</taxon>
        <taxon>Stramenopiles</taxon>
        <taxon>Oomycota</taxon>
        <taxon>Peronosporomycetes</taxon>
        <taxon>Peronosporales</taxon>
        <taxon>Peronosporaceae</taxon>
        <taxon>Phytophthora</taxon>
    </lineage>
</organism>
<dbReference type="GO" id="GO:0003677">
    <property type="term" value="F:DNA binding"/>
    <property type="evidence" value="ECO:0007669"/>
    <property type="project" value="UniProtKB-KW"/>
</dbReference>
<dbReference type="AlphaFoldDB" id="A0A8S9UEM8"/>
<reference evidence="1" key="1">
    <citation type="submission" date="2020-03" db="EMBL/GenBank/DDBJ databases">
        <title>Hybrid Assembly of Korean Phytophthora infestans isolates.</title>
        <authorList>
            <person name="Prokchorchik M."/>
            <person name="Lee Y."/>
            <person name="Seo J."/>
            <person name="Cho J.-H."/>
            <person name="Park Y.-E."/>
            <person name="Jang D.-C."/>
            <person name="Im J.-S."/>
            <person name="Choi J.-G."/>
            <person name="Park H.-J."/>
            <person name="Lee G.-B."/>
            <person name="Lee Y.-G."/>
            <person name="Hong S.-Y."/>
            <person name="Cho K."/>
            <person name="Sohn K.H."/>
        </authorList>
    </citation>
    <scope>NUCLEOTIDE SEQUENCE</scope>
    <source>
        <strain evidence="1">KR_2_A2</strain>
    </source>
</reference>
<sequence length="71" mass="8206">MYSADFRWRVITLHYAYSVPCEQVGRIFGVSGRTVRRWYKAFKSSGHVMPDSRDSSNVRDPEVLASVSMYV</sequence>
<dbReference type="Proteomes" id="UP000704712">
    <property type="component" value="Unassembled WGS sequence"/>
</dbReference>
<evidence type="ECO:0000313" key="2">
    <source>
        <dbReference type="Proteomes" id="UP000704712"/>
    </source>
</evidence>
<gene>
    <name evidence="1" type="ORF">GN958_ATG12880</name>
</gene>
<comment type="caution">
    <text evidence="1">The sequence shown here is derived from an EMBL/GenBank/DDBJ whole genome shotgun (WGS) entry which is preliminary data.</text>
</comment>